<accession>A0A4V6J2V1</accession>
<dbReference type="InterPro" id="IPR001387">
    <property type="entry name" value="Cro/C1-type_HTH"/>
</dbReference>
<dbReference type="InterPro" id="IPR010982">
    <property type="entry name" value="Lambda_DNA-bd_dom_sf"/>
</dbReference>
<dbReference type="Gene3D" id="1.10.260.40">
    <property type="entry name" value="lambda repressor-like DNA-binding domains"/>
    <property type="match status" value="1"/>
</dbReference>
<organism evidence="2 3">
    <name type="scientific">Raoultella terrigena</name>
    <name type="common">Klebsiella terrigena</name>
    <dbReference type="NCBI Taxonomy" id="577"/>
    <lineage>
        <taxon>Bacteria</taxon>
        <taxon>Pseudomonadati</taxon>
        <taxon>Pseudomonadota</taxon>
        <taxon>Gammaproteobacteria</taxon>
        <taxon>Enterobacterales</taxon>
        <taxon>Enterobacteriaceae</taxon>
        <taxon>Klebsiella/Raoultella group</taxon>
        <taxon>Raoultella</taxon>
    </lineage>
</organism>
<dbReference type="CDD" id="cd00093">
    <property type="entry name" value="HTH_XRE"/>
    <property type="match status" value="1"/>
</dbReference>
<protein>
    <submittedName>
        <fullName evidence="2">Helix-turn-helix</fullName>
    </submittedName>
</protein>
<dbReference type="GO" id="GO:0003677">
    <property type="term" value="F:DNA binding"/>
    <property type="evidence" value="ECO:0007669"/>
    <property type="project" value="InterPro"/>
</dbReference>
<gene>
    <name evidence="2" type="ORF">NCTC9185_07552</name>
</gene>
<sequence>MNNISTYRKKAQLSQQALAQKIGWNQPRLANYESFVRTPSLSDSRKIIFALNEFGVDCSLDDVFPPGKN</sequence>
<dbReference type="SUPFAM" id="SSF47413">
    <property type="entry name" value="lambda repressor-like DNA-binding domains"/>
    <property type="match status" value="1"/>
</dbReference>
<proteinExistence type="predicted"/>
<evidence type="ECO:0000313" key="3">
    <source>
        <dbReference type="Proteomes" id="UP000339249"/>
    </source>
</evidence>
<reference evidence="2 3" key="1">
    <citation type="submission" date="2019-04" db="EMBL/GenBank/DDBJ databases">
        <authorList>
            <consortium name="Pathogen Informatics"/>
        </authorList>
    </citation>
    <scope>NUCLEOTIDE SEQUENCE [LARGE SCALE GENOMIC DNA]</scope>
    <source>
        <strain evidence="2 3">NCTC9185</strain>
    </source>
</reference>
<dbReference type="Proteomes" id="UP000339249">
    <property type="component" value="Unassembled WGS sequence"/>
</dbReference>
<dbReference type="AlphaFoldDB" id="A0A4V6J2V1"/>
<feature type="domain" description="HTH cro/C1-type" evidence="1">
    <location>
        <begin position="4"/>
        <end position="63"/>
    </location>
</feature>
<dbReference type="Pfam" id="PF01381">
    <property type="entry name" value="HTH_3"/>
    <property type="match status" value="1"/>
</dbReference>
<evidence type="ECO:0000313" key="2">
    <source>
        <dbReference type="EMBL" id="VTN15464.1"/>
    </source>
</evidence>
<dbReference type="EMBL" id="CABDVU010000001">
    <property type="protein sequence ID" value="VTN15464.1"/>
    <property type="molecule type" value="Genomic_DNA"/>
</dbReference>
<dbReference type="PROSITE" id="PS50943">
    <property type="entry name" value="HTH_CROC1"/>
    <property type="match status" value="1"/>
</dbReference>
<name>A0A4V6J2V1_RAOTE</name>
<evidence type="ECO:0000259" key="1">
    <source>
        <dbReference type="PROSITE" id="PS50943"/>
    </source>
</evidence>